<evidence type="ECO:0000313" key="2">
    <source>
        <dbReference type="EnsemblPlants" id="AET3Gv20354000.3"/>
    </source>
</evidence>
<evidence type="ECO:0000313" key="3">
    <source>
        <dbReference type="Proteomes" id="UP000015105"/>
    </source>
</evidence>
<sequence>MPTTTARRRHHLARPRGRYSSPAVSRATTRLLPCRSTAMPGRRTGPCRTPRTSGSMPPPTPASTTPARTIAHGRAGMENPDGHAEADAGAGLGSDPSRLPHRRPWTSWRRVWAATRPRFSHRHPRISRGAPLTTGRRQPADPRTGPPARQRATRPRGPRRTAPPPSRWPIPWFPSSRMRMVMLLRQKPSLSGFVACLLLCC</sequence>
<reference evidence="2" key="5">
    <citation type="journal article" date="2021" name="G3 (Bethesda)">
        <title>Aegilops tauschii genome assembly Aet v5.0 features greater sequence contiguity and improved annotation.</title>
        <authorList>
            <person name="Wang L."/>
            <person name="Zhu T."/>
            <person name="Rodriguez J.C."/>
            <person name="Deal K.R."/>
            <person name="Dubcovsky J."/>
            <person name="McGuire P.E."/>
            <person name="Lux T."/>
            <person name="Spannagl M."/>
            <person name="Mayer K.F.X."/>
            <person name="Baldrich P."/>
            <person name="Meyers B.C."/>
            <person name="Huo N."/>
            <person name="Gu Y.Q."/>
            <person name="Zhou H."/>
            <person name="Devos K.M."/>
            <person name="Bennetzen J.L."/>
            <person name="Unver T."/>
            <person name="Budak H."/>
            <person name="Gulick P.J."/>
            <person name="Galiba G."/>
            <person name="Kalapos B."/>
            <person name="Nelson D.R."/>
            <person name="Li P."/>
            <person name="You F.M."/>
            <person name="Luo M.C."/>
            <person name="Dvorak J."/>
        </authorList>
    </citation>
    <scope>NUCLEOTIDE SEQUENCE [LARGE SCALE GENOMIC DNA]</scope>
    <source>
        <strain evidence="2">cv. AL8/78</strain>
    </source>
</reference>
<proteinExistence type="predicted"/>
<feature type="region of interest" description="Disordered" evidence="1">
    <location>
        <begin position="119"/>
        <end position="169"/>
    </location>
</feature>
<dbReference type="AlphaFoldDB" id="A0A453EIE3"/>
<feature type="compositionally biased region" description="Low complexity" evidence="1">
    <location>
        <begin position="40"/>
        <end position="55"/>
    </location>
</feature>
<accession>A0A453EIE3</accession>
<protein>
    <submittedName>
        <fullName evidence="2">Uncharacterized protein</fullName>
    </submittedName>
</protein>
<feature type="compositionally biased region" description="Basic residues" evidence="1">
    <location>
        <begin position="1"/>
        <end position="17"/>
    </location>
</feature>
<organism evidence="2 3">
    <name type="scientific">Aegilops tauschii subsp. strangulata</name>
    <name type="common">Goatgrass</name>
    <dbReference type="NCBI Taxonomy" id="200361"/>
    <lineage>
        <taxon>Eukaryota</taxon>
        <taxon>Viridiplantae</taxon>
        <taxon>Streptophyta</taxon>
        <taxon>Embryophyta</taxon>
        <taxon>Tracheophyta</taxon>
        <taxon>Spermatophyta</taxon>
        <taxon>Magnoliopsida</taxon>
        <taxon>Liliopsida</taxon>
        <taxon>Poales</taxon>
        <taxon>Poaceae</taxon>
        <taxon>BOP clade</taxon>
        <taxon>Pooideae</taxon>
        <taxon>Triticodae</taxon>
        <taxon>Triticeae</taxon>
        <taxon>Triticinae</taxon>
        <taxon>Aegilops</taxon>
    </lineage>
</organism>
<name>A0A453EIE3_AEGTS</name>
<keyword evidence="3" id="KW-1185">Reference proteome</keyword>
<dbReference type="Gramene" id="AET3Gv20354000.3">
    <property type="protein sequence ID" value="AET3Gv20354000.3"/>
    <property type="gene ID" value="AET3Gv20354000"/>
</dbReference>
<evidence type="ECO:0000256" key="1">
    <source>
        <dbReference type="SAM" id="MobiDB-lite"/>
    </source>
</evidence>
<reference evidence="2" key="3">
    <citation type="journal article" date="2017" name="Nature">
        <title>Genome sequence of the progenitor of the wheat D genome Aegilops tauschii.</title>
        <authorList>
            <person name="Luo M.C."/>
            <person name="Gu Y.Q."/>
            <person name="Puiu D."/>
            <person name="Wang H."/>
            <person name="Twardziok S.O."/>
            <person name="Deal K.R."/>
            <person name="Huo N."/>
            <person name="Zhu T."/>
            <person name="Wang L."/>
            <person name="Wang Y."/>
            <person name="McGuire P.E."/>
            <person name="Liu S."/>
            <person name="Long H."/>
            <person name="Ramasamy R.K."/>
            <person name="Rodriguez J.C."/>
            <person name="Van S.L."/>
            <person name="Yuan L."/>
            <person name="Wang Z."/>
            <person name="Xia Z."/>
            <person name="Xiao L."/>
            <person name="Anderson O.D."/>
            <person name="Ouyang S."/>
            <person name="Liang Y."/>
            <person name="Zimin A.V."/>
            <person name="Pertea G."/>
            <person name="Qi P."/>
            <person name="Bennetzen J.L."/>
            <person name="Dai X."/>
            <person name="Dawson M.W."/>
            <person name="Muller H.G."/>
            <person name="Kugler K."/>
            <person name="Rivarola-Duarte L."/>
            <person name="Spannagl M."/>
            <person name="Mayer K.F.X."/>
            <person name="Lu F.H."/>
            <person name="Bevan M.W."/>
            <person name="Leroy P."/>
            <person name="Li P."/>
            <person name="You F.M."/>
            <person name="Sun Q."/>
            <person name="Liu Z."/>
            <person name="Lyons E."/>
            <person name="Wicker T."/>
            <person name="Salzberg S.L."/>
            <person name="Devos K.M."/>
            <person name="Dvorak J."/>
        </authorList>
    </citation>
    <scope>NUCLEOTIDE SEQUENCE [LARGE SCALE GENOMIC DNA]</scope>
    <source>
        <strain evidence="2">cv. AL8/78</strain>
    </source>
</reference>
<reference evidence="3" key="1">
    <citation type="journal article" date="2014" name="Science">
        <title>Ancient hybridizations among the ancestral genomes of bread wheat.</title>
        <authorList>
            <consortium name="International Wheat Genome Sequencing Consortium,"/>
            <person name="Marcussen T."/>
            <person name="Sandve S.R."/>
            <person name="Heier L."/>
            <person name="Spannagl M."/>
            <person name="Pfeifer M."/>
            <person name="Jakobsen K.S."/>
            <person name="Wulff B.B."/>
            <person name="Steuernagel B."/>
            <person name="Mayer K.F."/>
            <person name="Olsen O.A."/>
        </authorList>
    </citation>
    <scope>NUCLEOTIDE SEQUENCE [LARGE SCALE GENOMIC DNA]</scope>
    <source>
        <strain evidence="3">cv. AL8/78</strain>
    </source>
</reference>
<reference evidence="2" key="4">
    <citation type="submission" date="2019-03" db="UniProtKB">
        <authorList>
            <consortium name="EnsemblPlants"/>
        </authorList>
    </citation>
    <scope>IDENTIFICATION</scope>
</reference>
<reference evidence="3" key="2">
    <citation type="journal article" date="2017" name="Nat. Plants">
        <title>The Aegilops tauschii genome reveals multiple impacts of transposons.</title>
        <authorList>
            <person name="Zhao G."/>
            <person name="Zou C."/>
            <person name="Li K."/>
            <person name="Wang K."/>
            <person name="Li T."/>
            <person name="Gao L."/>
            <person name="Zhang X."/>
            <person name="Wang H."/>
            <person name="Yang Z."/>
            <person name="Liu X."/>
            <person name="Jiang W."/>
            <person name="Mao L."/>
            <person name="Kong X."/>
            <person name="Jiao Y."/>
            <person name="Jia J."/>
        </authorList>
    </citation>
    <scope>NUCLEOTIDE SEQUENCE [LARGE SCALE GENOMIC DNA]</scope>
    <source>
        <strain evidence="3">cv. AL8/78</strain>
    </source>
</reference>
<dbReference type="Proteomes" id="UP000015105">
    <property type="component" value="Chromosome 3D"/>
</dbReference>
<dbReference type="EnsemblPlants" id="AET3Gv20354000.3">
    <property type="protein sequence ID" value="AET3Gv20354000.3"/>
    <property type="gene ID" value="AET3Gv20354000"/>
</dbReference>
<feature type="region of interest" description="Disordered" evidence="1">
    <location>
        <begin position="1"/>
        <end position="102"/>
    </location>
</feature>